<name>A0A5M9MS59_9EURO</name>
<evidence type="ECO:0000313" key="2">
    <source>
        <dbReference type="EMBL" id="KAA8648170.1"/>
    </source>
</evidence>
<feature type="region of interest" description="Disordered" evidence="1">
    <location>
        <begin position="706"/>
        <end position="744"/>
    </location>
</feature>
<dbReference type="VEuPathDB" id="FungiDB:EYZ11_000576"/>
<evidence type="ECO:0000313" key="3">
    <source>
        <dbReference type="Proteomes" id="UP000324241"/>
    </source>
</evidence>
<evidence type="ECO:0000256" key="1">
    <source>
        <dbReference type="SAM" id="MobiDB-lite"/>
    </source>
</evidence>
<dbReference type="PANTHER" id="PTHR12975">
    <property type="entry name" value="TRANSPORT PROTEIN TRAPP"/>
    <property type="match status" value="1"/>
</dbReference>
<evidence type="ECO:0008006" key="4">
    <source>
        <dbReference type="Google" id="ProtNLM"/>
    </source>
</evidence>
<protein>
    <recommendedName>
        <fullName evidence="4">Transport protein particle subunit trs85-2</fullName>
    </recommendedName>
</protein>
<dbReference type="GO" id="GO:1990072">
    <property type="term" value="C:TRAPPIII protein complex"/>
    <property type="evidence" value="ECO:0007669"/>
    <property type="project" value="TreeGrafter"/>
</dbReference>
<dbReference type="AlphaFoldDB" id="A0A5M9MS59"/>
<gene>
    <name evidence="2" type="ORF">ATNIH1004_004053</name>
</gene>
<dbReference type="Pfam" id="PF12739">
    <property type="entry name" value="TRAPPC-Trs85"/>
    <property type="match status" value="1"/>
</dbReference>
<dbReference type="EMBL" id="QUQM01000003">
    <property type="protein sequence ID" value="KAA8648170.1"/>
    <property type="molecule type" value="Genomic_DNA"/>
</dbReference>
<proteinExistence type="predicted"/>
<sequence length="744" mass="81640">MTSSGDGTPIRPPPSFVPGVPRVASKSRYPDQRCDSAPALDADLVESRLGSSPPPPLSATTAELPIRSVSPNSQSLRSSTPQLARSSLGSPVGGRGEGAEDIRSLILRSFSPVVGVYASVDTDELVRQKGFKGGFWDLIRPFGENVPGKIVIRDSVGASRGWEDYGVRFVDLGSSVWTSSDSNAERVSPLAQVEEVLERHLDSDGGPLSGILPSKNLLNSSTTSPLYKTFLRQLLSVASATPHETFRHPVASIIVISSRNTSPLESLRRLYADTSNGDRSLPGWINPEYLRYYVLVHDEDRDDITESTKLYDQMKRHFGLHCHLLRLRSYQCVVTDDDSVQVPECEWLSPSERLSDSVAPLVDLDTDGLPYLFDSDVMAIKAFIRELVAQSIIPYMENRVSVWNDQVASRRRGISGRFMSMSRRWTGFGSGSRSSLTGSGGGASGNYDTIHGFYRPDVPEAILRRMADFAFMLRDWKLATSTYELIRSDYGNDKAWRYHAGAHEMCAISTLLNPIAVSAKGKLAGIDQMLETACYSYLTRCSDGPSALRCLCLAMELLKVRGGSAVESAAKWAMRAMDLGLVGSIGQGLFSERISSCYATKNPIPGVTWGSRRRKAGMWCVLAADAWLKLGKPLLASACLEEAERLYAGVLDGDGVFPMPEIQEFIDSLRHDVKVEYLENGELDTQDQAIPADPLETEEISEKLDKRMNRKSLINSPLESAGGLNLGQGMRDNDNPVSDDFERA</sequence>
<organism evidence="2 3">
    <name type="scientific">Aspergillus tanneri</name>
    <dbReference type="NCBI Taxonomy" id="1220188"/>
    <lineage>
        <taxon>Eukaryota</taxon>
        <taxon>Fungi</taxon>
        <taxon>Dikarya</taxon>
        <taxon>Ascomycota</taxon>
        <taxon>Pezizomycotina</taxon>
        <taxon>Eurotiomycetes</taxon>
        <taxon>Eurotiomycetidae</taxon>
        <taxon>Eurotiales</taxon>
        <taxon>Aspergillaceae</taxon>
        <taxon>Aspergillus</taxon>
        <taxon>Aspergillus subgen. Circumdati</taxon>
    </lineage>
</organism>
<dbReference type="OrthoDB" id="203724at2759"/>
<reference evidence="2 3" key="1">
    <citation type="submission" date="2019-08" db="EMBL/GenBank/DDBJ databases">
        <title>The genome sequence of a newly discovered highly antifungal drug resistant Aspergillus species, Aspergillus tanneri NIH 1004.</title>
        <authorList>
            <person name="Mounaud S."/>
            <person name="Singh I."/>
            <person name="Joardar V."/>
            <person name="Pakala S."/>
            <person name="Pakala S."/>
            <person name="Venepally P."/>
            <person name="Chung J.K."/>
            <person name="Losada L."/>
            <person name="Nierman W.C."/>
        </authorList>
    </citation>
    <scope>NUCLEOTIDE SEQUENCE [LARGE SCALE GENOMIC DNA]</scope>
    <source>
        <strain evidence="2 3">NIH1004</strain>
    </source>
</reference>
<accession>A0A5M9MS59</accession>
<dbReference type="PANTHER" id="PTHR12975:SF6">
    <property type="entry name" value="TRAFFICKING PROTEIN PARTICLE COMPLEX SUBUNIT 8"/>
    <property type="match status" value="1"/>
</dbReference>
<dbReference type="InterPro" id="IPR024420">
    <property type="entry name" value="TRAPP_III_complex_Trs85"/>
</dbReference>
<dbReference type="Proteomes" id="UP000324241">
    <property type="component" value="Unassembled WGS sequence"/>
</dbReference>
<feature type="compositionally biased region" description="Polar residues" evidence="1">
    <location>
        <begin position="69"/>
        <end position="89"/>
    </location>
</feature>
<dbReference type="RefSeq" id="XP_033427531.1">
    <property type="nucleotide sequence ID" value="XM_033568725.1"/>
</dbReference>
<feature type="region of interest" description="Disordered" evidence="1">
    <location>
        <begin position="1"/>
        <end position="97"/>
    </location>
</feature>
<comment type="caution">
    <text evidence="2">The sequence shown here is derived from an EMBL/GenBank/DDBJ whole genome shotgun (WGS) entry which is preliminary data.</text>
</comment>
<dbReference type="GeneID" id="54326755"/>